<dbReference type="AlphaFoldDB" id="A0YEV7"/>
<sequence>METIPLFPMHAVLFPHGRMFLQVFESRYLDLIGQCMKEDSGFGLVWLKQGQEVYRSNELVDPQLAQIGTYAKIVDWDSLPSGLLGVTIEGSDRFRLLTSYQRKDHVHMGEVEWIETAGATELPENYAELWGLLQTLLDHPHVDRLKLNPVVNDVNAVSCLLAQLLPIEERVKFNLLAAAEPLDRMARIMTLLDQYSE</sequence>
<dbReference type="STRING" id="247633.GP2143_00397"/>
<evidence type="ECO:0000313" key="3">
    <source>
        <dbReference type="Proteomes" id="UP000004931"/>
    </source>
</evidence>
<dbReference type="Pfam" id="PF02190">
    <property type="entry name" value="LON_substr_bdg"/>
    <property type="match status" value="1"/>
</dbReference>
<dbReference type="InterPro" id="IPR046336">
    <property type="entry name" value="Lon_prtase_N_sf"/>
</dbReference>
<dbReference type="InterPro" id="IPR015947">
    <property type="entry name" value="PUA-like_sf"/>
</dbReference>
<dbReference type="SMART" id="SM00464">
    <property type="entry name" value="LON"/>
    <property type="match status" value="1"/>
</dbReference>
<dbReference type="eggNOG" id="COG2802">
    <property type="taxonomic scope" value="Bacteria"/>
</dbReference>
<dbReference type="Gene3D" id="2.30.130.40">
    <property type="entry name" value="LON domain-like"/>
    <property type="match status" value="1"/>
</dbReference>
<dbReference type="PANTHER" id="PTHR46732:SF8">
    <property type="entry name" value="ATP-DEPENDENT PROTEASE LA (LON) DOMAIN PROTEIN"/>
    <property type="match status" value="1"/>
</dbReference>
<comment type="caution">
    <text evidence="2">The sequence shown here is derived from an EMBL/GenBank/DDBJ whole genome shotgun (WGS) entry which is preliminary data.</text>
</comment>
<dbReference type="EMBL" id="AAVT01000007">
    <property type="protein sequence ID" value="EAW30552.1"/>
    <property type="molecule type" value="Genomic_DNA"/>
</dbReference>
<organism evidence="2 3">
    <name type="scientific">marine gamma proteobacterium HTCC2143</name>
    <dbReference type="NCBI Taxonomy" id="247633"/>
    <lineage>
        <taxon>Bacteria</taxon>
        <taxon>Pseudomonadati</taxon>
        <taxon>Pseudomonadota</taxon>
        <taxon>Gammaproteobacteria</taxon>
        <taxon>Cellvibrionales</taxon>
        <taxon>Spongiibacteraceae</taxon>
        <taxon>BD1-7 clade</taxon>
    </lineage>
</organism>
<gene>
    <name evidence="2" type="ORF">GP2143_00397</name>
</gene>
<protein>
    <recommendedName>
        <fullName evidence="1">Lon N-terminal domain-containing protein</fullName>
    </recommendedName>
</protein>
<proteinExistence type="predicted"/>
<keyword evidence="3" id="KW-1185">Reference proteome</keyword>
<accession>A0YEV7</accession>
<dbReference type="InterPro" id="IPR003111">
    <property type="entry name" value="Lon_prtase_N"/>
</dbReference>
<evidence type="ECO:0000313" key="2">
    <source>
        <dbReference type="EMBL" id="EAW30552.1"/>
    </source>
</evidence>
<name>A0YEV7_9GAMM</name>
<dbReference type="PANTHER" id="PTHR46732">
    <property type="entry name" value="ATP-DEPENDENT PROTEASE LA (LON) DOMAIN PROTEIN"/>
    <property type="match status" value="1"/>
</dbReference>
<dbReference type="PROSITE" id="PS51787">
    <property type="entry name" value="LON_N"/>
    <property type="match status" value="1"/>
</dbReference>
<dbReference type="Proteomes" id="UP000004931">
    <property type="component" value="Unassembled WGS sequence"/>
</dbReference>
<reference evidence="2 3" key="1">
    <citation type="journal article" date="2010" name="J. Bacteriol.">
        <title>Genome sequence of the oligotrophic marine Gammaproteobacterium HTCC2143, isolated from the Oregon Coast.</title>
        <authorList>
            <person name="Oh H.M."/>
            <person name="Kang I."/>
            <person name="Ferriera S."/>
            <person name="Giovannoni S.J."/>
            <person name="Cho J.C."/>
        </authorList>
    </citation>
    <scope>NUCLEOTIDE SEQUENCE [LARGE SCALE GENOMIC DNA]</scope>
    <source>
        <strain evidence="2 3">HTCC2143</strain>
    </source>
</reference>
<dbReference type="SUPFAM" id="SSF88697">
    <property type="entry name" value="PUA domain-like"/>
    <property type="match status" value="1"/>
</dbReference>
<dbReference type="OrthoDB" id="8558970at2"/>
<feature type="domain" description="Lon N-terminal" evidence="1">
    <location>
        <begin position="1"/>
        <end position="196"/>
    </location>
</feature>
<evidence type="ECO:0000259" key="1">
    <source>
        <dbReference type="PROSITE" id="PS51787"/>
    </source>
</evidence>